<organism evidence="1">
    <name type="scientific">Anguilla anguilla</name>
    <name type="common">European freshwater eel</name>
    <name type="synonym">Muraena anguilla</name>
    <dbReference type="NCBI Taxonomy" id="7936"/>
    <lineage>
        <taxon>Eukaryota</taxon>
        <taxon>Metazoa</taxon>
        <taxon>Chordata</taxon>
        <taxon>Craniata</taxon>
        <taxon>Vertebrata</taxon>
        <taxon>Euteleostomi</taxon>
        <taxon>Actinopterygii</taxon>
        <taxon>Neopterygii</taxon>
        <taxon>Teleostei</taxon>
        <taxon>Anguilliformes</taxon>
        <taxon>Anguillidae</taxon>
        <taxon>Anguilla</taxon>
    </lineage>
</organism>
<evidence type="ECO:0000313" key="1">
    <source>
        <dbReference type="EMBL" id="JAH34624.1"/>
    </source>
</evidence>
<reference evidence="1" key="1">
    <citation type="submission" date="2014-11" db="EMBL/GenBank/DDBJ databases">
        <authorList>
            <person name="Amaro Gonzalez C."/>
        </authorList>
    </citation>
    <scope>NUCLEOTIDE SEQUENCE</scope>
</reference>
<dbReference type="AlphaFoldDB" id="A0A0E9RZG0"/>
<dbReference type="EMBL" id="GBXM01073953">
    <property type="protein sequence ID" value="JAH34624.1"/>
    <property type="molecule type" value="Transcribed_RNA"/>
</dbReference>
<protein>
    <submittedName>
        <fullName evidence="1">Uncharacterized protein</fullName>
    </submittedName>
</protein>
<proteinExistence type="predicted"/>
<accession>A0A0E9RZG0</accession>
<reference evidence="1" key="2">
    <citation type="journal article" date="2015" name="Fish Shellfish Immunol.">
        <title>Early steps in the European eel (Anguilla anguilla)-Vibrio vulnificus interaction in the gills: Role of the RtxA13 toxin.</title>
        <authorList>
            <person name="Callol A."/>
            <person name="Pajuelo D."/>
            <person name="Ebbesson L."/>
            <person name="Teles M."/>
            <person name="MacKenzie S."/>
            <person name="Amaro C."/>
        </authorList>
    </citation>
    <scope>NUCLEOTIDE SEQUENCE</scope>
</reference>
<name>A0A0E9RZG0_ANGAN</name>
<sequence>MFLKMFFCGRCRFGLSLFFFQKIEFDQIP</sequence>